<dbReference type="Proteomes" id="UP000032066">
    <property type="component" value="Unassembled WGS sequence"/>
</dbReference>
<dbReference type="RefSeq" id="WP_043907822.1">
    <property type="nucleotide sequence ID" value="NZ_JXZB01000001.1"/>
</dbReference>
<name>A0A0D0P4J3_KITGR</name>
<comment type="caution">
    <text evidence="1">The sequence shown here is derived from an EMBL/GenBank/DDBJ whole genome shotgun (WGS) entry which is preliminary data.</text>
</comment>
<dbReference type="AlphaFoldDB" id="A0A0D0P4J3"/>
<dbReference type="EMBL" id="JXZB01000001">
    <property type="protein sequence ID" value="KIQ66556.1"/>
    <property type="molecule type" value="Genomic_DNA"/>
</dbReference>
<keyword evidence="2" id="KW-1185">Reference proteome</keyword>
<protein>
    <submittedName>
        <fullName evidence="1">Uncharacterized protein</fullName>
    </submittedName>
</protein>
<reference evidence="1 2" key="1">
    <citation type="submission" date="2015-02" db="EMBL/GenBank/DDBJ databases">
        <title>Draft genome sequence of Kitasatospora griseola MF730-N6, a bafilomycin, terpentecin and satosporin producer.</title>
        <authorList>
            <person name="Arens J.C."/>
            <person name="Haltli B."/>
            <person name="Kerr R.G."/>
        </authorList>
    </citation>
    <scope>NUCLEOTIDE SEQUENCE [LARGE SCALE GENOMIC DNA]</scope>
    <source>
        <strain evidence="1 2">MF730-N6</strain>
    </source>
</reference>
<proteinExistence type="predicted"/>
<gene>
    <name evidence="1" type="ORF">TR51_03075</name>
</gene>
<evidence type="ECO:0000313" key="1">
    <source>
        <dbReference type="EMBL" id="KIQ66556.1"/>
    </source>
</evidence>
<organism evidence="1 2">
    <name type="scientific">Kitasatospora griseola</name>
    <name type="common">Streptomyces griseolosporeus</name>
    <dbReference type="NCBI Taxonomy" id="2064"/>
    <lineage>
        <taxon>Bacteria</taxon>
        <taxon>Bacillati</taxon>
        <taxon>Actinomycetota</taxon>
        <taxon>Actinomycetes</taxon>
        <taxon>Kitasatosporales</taxon>
        <taxon>Streptomycetaceae</taxon>
        <taxon>Kitasatospora</taxon>
    </lineage>
</organism>
<sequence length="70" mass="7875">MTLPDPDRLTDRQVLLALQEVTEQTKVDIRFQRIDGRTEFELRLLSQAVDGTALRTLAAAITRLLGPGRN</sequence>
<dbReference type="PATRIC" id="fig|2064.6.peg.693"/>
<evidence type="ECO:0000313" key="2">
    <source>
        <dbReference type="Proteomes" id="UP000032066"/>
    </source>
</evidence>
<accession>A0A0D0P4J3</accession>